<evidence type="ECO:0000313" key="2">
    <source>
        <dbReference type="EMBL" id="CEG40157.1"/>
    </source>
</evidence>
<evidence type="ECO:0000256" key="1">
    <source>
        <dbReference type="SAM" id="MobiDB-lite"/>
    </source>
</evidence>
<dbReference type="GeneID" id="36405425"/>
<organism evidence="2 3">
    <name type="scientific">Plasmopara halstedii</name>
    <name type="common">Downy mildew of sunflower</name>
    <dbReference type="NCBI Taxonomy" id="4781"/>
    <lineage>
        <taxon>Eukaryota</taxon>
        <taxon>Sar</taxon>
        <taxon>Stramenopiles</taxon>
        <taxon>Oomycota</taxon>
        <taxon>Peronosporomycetes</taxon>
        <taxon>Peronosporales</taxon>
        <taxon>Peronosporaceae</taxon>
        <taxon>Plasmopara</taxon>
    </lineage>
</organism>
<reference evidence="3" key="1">
    <citation type="submission" date="2014-09" db="EMBL/GenBank/DDBJ databases">
        <authorList>
            <person name="Sharma Rahul"/>
            <person name="Thines Marco"/>
        </authorList>
    </citation>
    <scope>NUCLEOTIDE SEQUENCE [LARGE SCALE GENOMIC DNA]</scope>
</reference>
<accession>A0A0P1AI14</accession>
<dbReference type="OrthoDB" id="128115at2759"/>
<dbReference type="AlphaFoldDB" id="A0A0P1AI14"/>
<dbReference type="RefSeq" id="XP_024576526.1">
    <property type="nucleotide sequence ID" value="XM_024725784.1"/>
</dbReference>
<name>A0A0P1AI14_PLAHL</name>
<protein>
    <submittedName>
        <fullName evidence="2">Uncharacterized protein</fullName>
    </submittedName>
</protein>
<feature type="region of interest" description="Disordered" evidence="1">
    <location>
        <begin position="54"/>
        <end position="95"/>
    </location>
</feature>
<evidence type="ECO:0000313" key="3">
    <source>
        <dbReference type="Proteomes" id="UP000054928"/>
    </source>
</evidence>
<keyword evidence="3" id="KW-1185">Reference proteome</keyword>
<proteinExistence type="predicted"/>
<feature type="compositionally biased region" description="Polar residues" evidence="1">
    <location>
        <begin position="83"/>
        <end position="95"/>
    </location>
</feature>
<sequence length="111" mass="12626">MFPSFTSLSDREHKRQQLLRDIERDLEIDNAKNQAYSEAIWISDVDKANISLVGKTSTSSTQTEPNTQGSTPVSFYGPLPPSSDGSTQTKTDTTNRYVHRSTNYTRVWNFY</sequence>
<feature type="compositionally biased region" description="Polar residues" evidence="1">
    <location>
        <begin position="54"/>
        <end position="73"/>
    </location>
</feature>
<dbReference type="Proteomes" id="UP000054928">
    <property type="component" value="Unassembled WGS sequence"/>
</dbReference>
<dbReference type="EMBL" id="CCYD01000468">
    <property type="protein sequence ID" value="CEG40157.1"/>
    <property type="molecule type" value="Genomic_DNA"/>
</dbReference>